<protein>
    <submittedName>
        <fullName evidence="2">Uncharacterized protein</fullName>
    </submittedName>
</protein>
<proteinExistence type="predicted"/>
<dbReference type="InParanoid" id="A0A1Z5JB44"/>
<comment type="caution">
    <text evidence="2">The sequence shown here is derived from an EMBL/GenBank/DDBJ whole genome shotgun (WGS) entry which is preliminary data.</text>
</comment>
<dbReference type="AlphaFoldDB" id="A0A1Z5JB44"/>
<evidence type="ECO:0000313" key="2">
    <source>
        <dbReference type="EMBL" id="GAX11038.1"/>
    </source>
</evidence>
<reference evidence="2 3" key="1">
    <citation type="journal article" date="2015" name="Plant Cell">
        <title>Oil accumulation by the oleaginous diatom Fistulifera solaris as revealed by the genome and transcriptome.</title>
        <authorList>
            <person name="Tanaka T."/>
            <person name="Maeda Y."/>
            <person name="Veluchamy A."/>
            <person name="Tanaka M."/>
            <person name="Abida H."/>
            <person name="Marechal E."/>
            <person name="Bowler C."/>
            <person name="Muto M."/>
            <person name="Sunaga Y."/>
            <person name="Tanaka M."/>
            <person name="Yoshino T."/>
            <person name="Taniguchi T."/>
            <person name="Fukuda Y."/>
            <person name="Nemoto M."/>
            <person name="Matsumoto M."/>
            <person name="Wong P.S."/>
            <person name="Aburatani S."/>
            <person name="Fujibuchi W."/>
        </authorList>
    </citation>
    <scope>NUCLEOTIDE SEQUENCE [LARGE SCALE GENOMIC DNA]</scope>
    <source>
        <strain evidence="2 3">JPCC DA0580</strain>
    </source>
</reference>
<keyword evidence="3" id="KW-1185">Reference proteome</keyword>
<evidence type="ECO:0000256" key="1">
    <source>
        <dbReference type="SAM" id="MobiDB-lite"/>
    </source>
</evidence>
<sequence>MESDCFQSPEIFYGLSQMKKHCGPPPEDIFAHLFLSQESLSPPTPLPRLPLRYYRRNQYRYKTSIGLPREQAAPNPHEPIVDDFAEINALLDRLAIQDDQRDDEEKGESSPRVSKDESVAALLAKSTSWGWDDCGYPSDEDESNKKITTVEVSSPAIALNQVDYRSPSPHSSPLTGDCLALAVDDRSSATASVLSNKISKSQSRDSLEGGLTDHLYVGKRIGKYFPDKLLYFGTITHWFPKGDFVEKLPLWNIKYDDGDDEGLHEPQVKRLLKAYEKRKRHDPRPTPK</sequence>
<dbReference type="Proteomes" id="UP000198406">
    <property type="component" value="Unassembled WGS sequence"/>
</dbReference>
<gene>
    <name evidence="2" type="ORF">FisN_2Lu567</name>
</gene>
<feature type="region of interest" description="Disordered" evidence="1">
    <location>
        <begin position="96"/>
        <end position="117"/>
    </location>
</feature>
<name>A0A1Z5JB44_FISSO</name>
<organism evidence="2 3">
    <name type="scientific">Fistulifera solaris</name>
    <name type="common">Oleaginous diatom</name>
    <dbReference type="NCBI Taxonomy" id="1519565"/>
    <lineage>
        <taxon>Eukaryota</taxon>
        <taxon>Sar</taxon>
        <taxon>Stramenopiles</taxon>
        <taxon>Ochrophyta</taxon>
        <taxon>Bacillariophyta</taxon>
        <taxon>Bacillariophyceae</taxon>
        <taxon>Bacillariophycidae</taxon>
        <taxon>Naviculales</taxon>
        <taxon>Naviculaceae</taxon>
        <taxon>Fistulifera</taxon>
    </lineage>
</organism>
<accession>A0A1Z5JB44</accession>
<dbReference type="EMBL" id="BDSP01000032">
    <property type="protein sequence ID" value="GAX11038.1"/>
    <property type="molecule type" value="Genomic_DNA"/>
</dbReference>
<evidence type="ECO:0000313" key="3">
    <source>
        <dbReference type="Proteomes" id="UP000198406"/>
    </source>
</evidence>